<protein>
    <recommendedName>
        <fullName evidence="12">Peptidase A1 domain-containing protein</fullName>
    </recommendedName>
</protein>
<name>A0AB34ILT4_PRYPA</name>
<dbReference type="PROSITE" id="PS51767">
    <property type="entry name" value="PEPTIDASE_A1"/>
    <property type="match status" value="1"/>
</dbReference>
<keyword evidence="3" id="KW-0812">Transmembrane</keyword>
<evidence type="ECO:0000313" key="14">
    <source>
        <dbReference type="Proteomes" id="UP001515480"/>
    </source>
</evidence>
<organism evidence="13 14">
    <name type="scientific">Prymnesium parvum</name>
    <name type="common">Toxic golden alga</name>
    <dbReference type="NCBI Taxonomy" id="97485"/>
    <lineage>
        <taxon>Eukaryota</taxon>
        <taxon>Haptista</taxon>
        <taxon>Haptophyta</taxon>
        <taxon>Prymnesiophyceae</taxon>
        <taxon>Prymnesiales</taxon>
        <taxon>Prymnesiaceae</taxon>
        <taxon>Prymnesium</taxon>
    </lineage>
</organism>
<dbReference type="InterPro" id="IPR033121">
    <property type="entry name" value="PEPTIDASE_A1"/>
</dbReference>
<evidence type="ECO:0000256" key="1">
    <source>
        <dbReference type="ARBA" id="ARBA00007447"/>
    </source>
</evidence>
<keyword evidence="6" id="KW-1133">Transmembrane helix</keyword>
<dbReference type="PANTHER" id="PTHR13683">
    <property type="entry name" value="ASPARTYL PROTEASES"/>
    <property type="match status" value="1"/>
</dbReference>
<keyword evidence="4" id="KW-0732">Signal</keyword>
<dbReference type="PANTHER" id="PTHR13683:SF375">
    <property type="entry name" value="PEPTIDASE A1 DOMAIN-CONTAINING PROTEIN"/>
    <property type="match status" value="1"/>
</dbReference>
<feature type="disulfide bond" evidence="10">
    <location>
        <begin position="65"/>
        <end position="73"/>
    </location>
</feature>
<keyword evidence="10" id="KW-1015">Disulfide bond</keyword>
<sequence>MLRYHQYSADTPIAGRRLRSHGELTGVLHTLGYYSTDVCIGTPPRRFELIIDTGSAITAVPCAGCERCGAHRCGVRGRFDPSESSTSAPARCSARDSRLLPSGLRCESCAANKCAYSVNYMEGSHIRGHVQTDVAHFVQSGLHKKAFSARIYFGCTTSERGLFQSQGADGILGMQPETAIAPRKSRVPSVLASLVVQAGSRDAFSLCLSDRGGLLLLGGRGMRSTSRLTVPMKPESAERFTLQLQEIRVSTPQLAGAASNRTFASLGTGARMPLNPTQVDSGTTFFFASTPVFKALVNHLQQTTPKLTQVGNKKCGWLTAAELDAMPLWQLIFSAEPDSPLLVNARQYMVEYPPPAAAVEASRYYCATIFDNGNAGTVIGASIMRHREVIFRMGASPNEGSVGRRLSRRGGKRARADVDHSKRRAERGHGTITFVDADCDRMTAATSTLRGAYVFQGCSSDPSVGHPQSAFQAASRSAPSVTLSGSAYLNGTLHSVTTRRADAGLVTSGHSSSQSGWLNFFIPGWLRA</sequence>
<evidence type="ECO:0000256" key="3">
    <source>
        <dbReference type="ARBA" id="ARBA00022692"/>
    </source>
</evidence>
<dbReference type="Proteomes" id="UP001515480">
    <property type="component" value="Unassembled WGS sequence"/>
</dbReference>
<comment type="similarity">
    <text evidence="1">Belongs to the peptidase A1 family.</text>
</comment>
<proteinExistence type="inferred from homology"/>
<evidence type="ECO:0000256" key="8">
    <source>
        <dbReference type="ARBA" id="ARBA00046288"/>
    </source>
</evidence>
<dbReference type="InterPro" id="IPR001969">
    <property type="entry name" value="Aspartic_peptidase_AS"/>
</dbReference>
<evidence type="ECO:0000256" key="2">
    <source>
        <dbReference type="ARBA" id="ARBA00022670"/>
    </source>
</evidence>
<feature type="active site" evidence="9">
    <location>
        <position position="280"/>
    </location>
</feature>
<evidence type="ECO:0000256" key="7">
    <source>
        <dbReference type="ARBA" id="ARBA00023136"/>
    </source>
</evidence>
<reference evidence="13 14" key="1">
    <citation type="journal article" date="2024" name="Science">
        <title>Giant polyketide synthase enzymes in the biosynthesis of giant marine polyether toxins.</title>
        <authorList>
            <person name="Fallon T.R."/>
            <person name="Shende V.V."/>
            <person name="Wierzbicki I.H."/>
            <person name="Pendleton A.L."/>
            <person name="Watervoot N.F."/>
            <person name="Auber R.P."/>
            <person name="Gonzalez D.J."/>
            <person name="Wisecaver J.H."/>
            <person name="Moore B.S."/>
        </authorList>
    </citation>
    <scope>NUCLEOTIDE SEQUENCE [LARGE SCALE GENOMIC DNA]</scope>
    <source>
        <strain evidence="13 14">12B1</strain>
    </source>
</reference>
<evidence type="ECO:0000256" key="9">
    <source>
        <dbReference type="PIRSR" id="PIRSR601461-1"/>
    </source>
</evidence>
<dbReference type="GO" id="GO:0012505">
    <property type="term" value="C:endomembrane system"/>
    <property type="evidence" value="ECO:0007669"/>
    <property type="project" value="UniProtKB-SubCell"/>
</dbReference>
<dbReference type="GO" id="GO:0006508">
    <property type="term" value="P:proteolysis"/>
    <property type="evidence" value="ECO:0007669"/>
    <property type="project" value="UniProtKB-KW"/>
</dbReference>
<evidence type="ECO:0000256" key="10">
    <source>
        <dbReference type="PIRSR" id="PIRSR601461-2"/>
    </source>
</evidence>
<keyword evidence="14" id="KW-1185">Reference proteome</keyword>
<comment type="subcellular location">
    <subcellularLocation>
        <location evidence="8">Endomembrane system</location>
        <topology evidence="8">Single-pass type I membrane protein</topology>
    </subcellularLocation>
</comment>
<dbReference type="EMBL" id="JBGBPQ010000023">
    <property type="protein sequence ID" value="KAL1500444.1"/>
    <property type="molecule type" value="Genomic_DNA"/>
</dbReference>
<dbReference type="InterPro" id="IPR001461">
    <property type="entry name" value="Aspartic_peptidase_A1"/>
</dbReference>
<gene>
    <name evidence="13" type="ORF">AB1Y20_013101</name>
</gene>
<feature type="domain" description="Peptidase A1" evidence="12">
    <location>
        <begin position="34"/>
        <end position="403"/>
    </location>
</feature>
<dbReference type="Gene3D" id="2.40.70.10">
    <property type="entry name" value="Acid Proteases"/>
    <property type="match status" value="2"/>
</dbReference>
<keyword evidence="2" id="KW-0645">Protease</keyword>
<dbReference type="PROSITE" id="PS00141">
    <property type="entry name" value="ASP_PROTEASE"/>
    <property type="match status" value="1"/>
</dbReference>
<evidence type="ECO:0000256" key="6">
    <source>
        <dbReference type="ARBA" id="ARBA00022989"/>
    </source>
</evidence>
<evidence type="ECO:0000259" key="12">
    <source>
        <dbReference type="PROSITE" id="PS51767"/>
    </source>
</evidence>
<evidence type="ECO:0000256" key="11">
    <source>
        <dbReference type="SAM" id="MobiDB-lite"/>
    </source>
</evidence>
<dbReference type="GO" id="GO:0004190">
    <property type="term" value="F:aspartic-type endopeptidase activity"/>
    <property type="evidence" value="ECO:0007669"/>
    <property type="project" value="InterPro"/>
</dbReference>
<keyword evidence="7" id="KW-0472">Membrane</keyword>
<dbReference type="AlphaFoldDB" id="A0AB34ILT4"/>
<keyword evidence="5" id="KW-0378">Hydrolase</keyword>
<dbReference type="SUPFAM" id="SSF50630">
    <property type="entry name" value="Acid proteases"/>
    <property type="match status" value="1"/>
</dbReference>
<feature type="active site" evidence="9">
    <location>
        <position position="52"/>
    </location>
</feature>
<evidence type="ECO:0000256" key="4">
    <source>
        <dbReference type="ARBA" id="ARBA00022729"/>
    </source>
</evidence>
<dbReference type="Pfam" id="PF14543">
    <property type="entry name" value="TAXi_N"/>
    <property type="match status" value="1"/>
</dbReference>
<accession>A0AB34ILT4</accession>
<feature type="region of interest" description="Disordered" evidence="11">
    <location>
        <begin position="400"/>
        <end position="425"/>
    </location>
</feature>
<dbReference type="InterPro" id="IPR032861">
    <property type="entry name" value="TAXi_N"/>
</dbReference>
<comment type="caution">
    <text evidence="13">The sequence shown here is derived from an EMBL/GenBank/DDBJ whole genome shotgun (WGS) entry which is preliminary data.</text>
</comment>
<dbReference type="InterPro" id="IPR021109">
    <property type="entry name" value="Peptidase_aspartic_dom_sf"/>
</dbReference>
<evidence type="ECO:0000313" key="13">
    <source>
        <dbReference type="EMBL" id="KAL1500444.1"/>
    </source>
</evidence>
<evidence type="ECO:0000256" key="5">
    <source>
        <dbReference type="ARBA" id="ARBA00022801"/>
    </source>
</evidence>